<evidence type="ECO:0000313" key="3">
    <source>
        <dbReference type="Proteomes" id="UP000229314"/>
    </source>
</evidence>
<dbReference type="GeneID" id="78898481"/>
<dbReference type="EMBL" id="CP024422">
    <property type="protein sequence ID" value="ATQ56539.1"/>
    <property type="molecule type" value="Genomic_DNA"/>
</dbReference>
<organism evidence="2 3">
    <name type="scientific">Paracoccus yeei</name>
    <dbReference type="NCBI Taxonomy" id="147645"/>
    <lineage>
        <taxon>Bacteria</taxon>
        <taxon>Pseudomonadati</taxon>
        <taxon>Pseudomonadota</taxon>
        <taxon>Alphaproteobacteria</taxon>
        <taxon>Rhodobacterales</taxon>
        <taxon>Paracoccaceae</taxon>
        <taxon>Paracoccus</taxon>
    </lineage>
</organism>
<evidence type="ECO:0000256" key="1">
    <source>
        <dbReference type="SAM" id="MobiDB-lite"/>
    </source>
</evidence>
<proteinExistence type="predicted"/>
<feature type="compositionally biased region" description="Basic residues" evidence="1">
    <location>
        <begin position="131"/>
        <end position="145"/>
    </location>
</feature>
<sequence length="241" mass="27758">MFKAKTESGLRGLADITRAELDRAITRGINSAAFELRRRTPDIVKGQIDRMSPKLRVLQQTTVTKATPGRAEAFMTIGGRQGEILSRHEFTWTAPRVLQPLTTRIEDRYGNIIGRIKERATRDDMTITDGRKRRKKGTPKKKTGRPHRDEDPRAKPTKPTRRVGRFFIVSRGDASARARGLRPGLYERIERNNRIELVATSRLNARYRPVFKIRDGYSERAQAAMIKYIQESIDFRRANRK</sequence>
<gene>
    <name evidence="2" type="ORF">PYTT13_12555</name>
</gene>
<evidence type="ECO:0000313" key="2">
    <source>
        <dbReference type="EMBL" id="ATQ56539.1"/>
    </source>
</evidence>
<name>A0A2D2C295_9RHOB</name>
<accession>A0A2D2C295</accession>
<dbReference type="AlphaFoldDB" id="A0A2D2C295"/>
<dbReference type="RefSeq" id="WP_099649333.1">
    <property type="nucleotide sequence ID" value="NZ_CP024422.1"/>
</dbReference>
<dbReference type="Proteomes" id="UP000229314">
    <property type="component" value="Chromosome"/>
</dbReference>
<feature type="region of interest" description="Disordered" evidence="1">
    <location>
        <begin position="123"/>
        <end position="163"/>
    </location>
</feature>
<reference evidence="2 3" key="1">
    <citation type="submission" date="2017-10" db="EMBL/GenBank/DDBJ databases">
        <title>Complete genome sequence of Paracoccus yeei TT13 isolated from human skin.</title>
        <authorList>
            <person name="Lee K."/>
            <person name="Lim J.Y."/>
            <person name="Hwang I."/>
        </authorList>
    </citation>
    <scope>NUCLEOTIDE SEQUENCE [LARGE SCALE GENOMIC DNA]</scope>
    <source>
        <strain evidence="2 3">TT13</strain>
    </source>
</reference>
<protein>
    <submittedName>
        <fullName evidence="2">Uncharacterized protein</fullName>
    </submittedName>
</protein>